<gene>
    <name evidence="1" type="ORF">DPMN_157072</name>
</gene>
<accession>A0A9D4INI9</accession>
<reference evidence="1" key="1">
    <citation type="journal article" date="2019" name="bioRxiv">
        <title>The Genome of the Zebra Mussel, Dreissena polymorpha: A Resource for Invasive Species Research.</title>
        <authorList>
            <person name="McCartney M.A."/>
            <person name="Auch B."/>
            <person name="Kono T."/>
            <person name="Mallez S."/>
            <person name="Zhang Y."/>
            <person name="Obille A."/>
            <person name="Becker A."/>
            <person name="Abrahante J.E."/>
            <person name="Garbe J."/>
            <person name="Badalamenti J.P."/>
            <person name="Herman A."/>
            <person name="Mangelson H."/>
            <person name="Liachko I."/>
            <person name="Sullivan S."/>
            <person name="Sone E.D."/>
            <person name="Koren S."/>
            <person name="Silverstein K.A.T."/>
            <person name="Beckman K.B."/>
            <person name="Gohl D.M."/>
        </authorList>
    </citation>
    <scope>NUCLEOTIDE SEQUENCE</scope>
    <source>
        <strain evidence="1">Duluth1</strain>
        <tissue evidence="1">Whole animal</tissue>
    </source>
</reference>
<dbReference type="Proteomes" id="UP000828390">
    <property type="component" value="Unassembled WGS sequence"/>
</dbReference>
<proteinExistence type="predicted"/>
<keyword evidence="2" id="KW-1185">Reference proteome</keyword>
<evidence type="ECO:0000313" key="1">
    <source>
        <dbReference type="EMBL" id="KAH3779272.1"/>
    </source>
</evidence>
<protein>
    <submittedName>
        <fullName evidence="1">Uncharacterized protein</fullName>
    </submittedName>
</protein>
<sequence length="88" mass="10585">MSTPNQLNEFQITRTEFREKIPEERSFNQHDPYCCVACYKAQTATYRDYFSIVCLAVTTFVNQYMPAIDVYTVRYQYKEVKLQLLEQY</sequence>
<dbReference type="AlphaFoldDB" id="A0A9D4INI9"/>
<reference evidence="1" key="2">
    <citation type="submission" date="2020-11" db="EMBL/GenBank/DDBJ databases">
        <authorList>
            <person name="McCartney M.A."/>
            <person name="Auch B."/>
            <person name="Kono T."/>
            <person name="Mallez S."/>
            <person name="Becker A."/>
            <person name="Gohl D.M."/>
            <person name="Silverstein K.A.T."/>
            <person name="Koren S."/>
            <person name="Bechman K.B."/>
            <person name="Herman A."/>
            <person name="Abrahante J.E."/>
            <person name="Garbe J."/>
        </authorList>
    </citation>
    <scope>NUCLEOTIDE SEQUENCE</scope>
    <source>
        <strain evidence="1">Duluth1</strain>
        <tissue evidence="1">Whole animal</tissue>
    </source>
</reference>
<organism evidence="1 2">
    <name type="scientific">Dreissena polymorpha</name>
    <name type="common">Zebra mussel</name>
    <name type="synonym">Mytilus polymorpha</name>
    <dbReference type="NCBI Taxonomy" id="45954"/>
    <lineage>
        <taxon>Eukaryota</taxon>
        <taxon>Metazoa</taxon>
        <taxon>Spiralia</taxon>
        <taxon>Lophotrochozoa</taxon>
        <taxon>Mollusca</taxon>
        <taxon>Bivalvia</taxon>
        <taxon>Autobranchia</taxon>
        <taxon>Heteroconchia</taxon>
        <taxon>Euheterodonta</taxon>
        <taxon>Imparidentia</taxon>
        <taxon>Neoheterodontei</taxon>
        <taxon>Myida</taxon>
        <taxon>Dreissenoidea</taxon>
        <taxon>Dreissenidae</taxon>
        <taxon>Dreissena</taxon>
    </lineage>
</organism>
<dbReference type="EMBL" id="JAIWYP010000008">
    <property type="protein sequence ID" value="KAH3779272.1"/>
    <property type="molecule type" value="Genomic_DNA"/>
</dbReference>
<comment type="caution">
    <text evidence="1">The sequence shown here is derived from an EMBL/GenBank/DDBJ whole genome shotgun (WGS) entry which is preliminary data.</text>
</comment>
<evidence type="ECO:0000313" key="2">
    <source>
        <dbReference type="Proteomes" id="UP000828390"/>
    </source>
</evidence>
<name>A0A9D4INI9_DREPO</name>